<evidence type="ECO:0000259" key="4">
    <source>
        <dbReference type="PROSITE" id="PS51930"/>
    </source>
</evidence>
<gene>
    <name evidence="5" type="ORF">GH811_05810</name>
</gene>
<dbReference type="InterPro" id="IPR044872">
    <property type="entry name" value="CcmK/CsoS1_BMC"/>
</dbReference>
<accession>A0ABR6YVA8</accession>
<comment type="subcellular location">
    <subcellularLocation>
        <location evidence="1">Bacterial microcompartment</location>
    </subcellularLocation>
</comment>
<dbReference type="InterPro" id="IPR050575">
    <property type="entry name" value="BMC_shell"/>
</dbReference>
<reference evidence="5 6" key="1">
    <citation type="journal article" date="2020" name="mSystems">
        <title>Defining Genomic and Predicted Metabolic Features of the Acetobacterium Genus.</title>
        <authorList>
            <person name="Ross D.E."/>
            <person name="Marshall C.W."/>
            <person name="Gulliver D."/>
            <person name="May H.D."/>
            <person name="Norman R.S."/>
        </authorList>
    </citation>
    <scope>NUCLEOTIDE SEQUENCE [LARGE SCALE GENOMIC DNA]</scope>
    <source>
        <strain evidence="5 6">DSM 4132</strain>
    </source>
</reference>
<dbReference type="Pfam" id="PF00936">
    <property type="entry name" value="BMC"/>
    <property type="match status" value="1"/>
</dbReference>
<dbReference type="Proteomes" id="UP000622405">
    <property type="component" value="Unassembled WGS sequence"/>
</dbReference>
<dbReference type="InterPro" id="IPR011112">
    <property type="entry name" value="Rho-like_N"/>
</dbReference>
<sequence>MISVGIIDTIGFVGAVNALDTCLKTADVQFVRFEKMSGGIVSIIIKGDVGAVSASIMAGIEAAAAVGELRNHTIIARLDDQSEMMLNKAVAQRSEVSGGGVDSNRDAGVVIIELENQAQCEQPLEPMLAPIDQKAVINSVPETPEETKTVTLSYSEEDLNLMTVSQLRRLARELNIKGISREKIKRSRKVDLVVNILVELNESTVRKEEEE</sequence>
<dbReference type="InterPro" id="IPR037233">
    <property type="entry name" value="CcmK-like_sf"/>
</dbReference>
<dbReference type="InterPro" id="IPR000249">
    <property type="entry name" value="BMC_dom"/>
</dbReference>
<dbReference type="SMART" id="SM00877">
    <property type="entry name" value="BMC"/>
    <property type="match status" value="1"/>
</dbReference>
<dbReference type="Gene3D" id="3.30.70.1710">
    <property type="match status" value="1"/>
</dbReference>
<dbReference type="SUPFAM" id="SSF143414">
    <property type="entry name" value="CcmK-like"/>
    <property type="match status" value="1"/>
</dbReference>
<keyword evidence="2" id="KW-1283">Bacterial microcompartment</keyword>
<evidence type="ECO:0000256" key="2">
    <source>
        <dbReference type="ARBA" id="ARBA00024446"/>
    </source>
</evidence>
<evidence type="ECO:0000256" key="1">
    <source>
        <dbReference type="ARBA" id="ARBA00024322"/>
    </source>
</evidence>
<name>A0ABR6YVA8_9FIRM</name>
<dbReference type="RefSeq" id="WP_186893681.1">
    <property type="nucleotide sequence ID" value="NZ_WJBE01000004.1"/>
</dbReference>
<dbReference type="EMBL" id="WJBE01000004">
    <property type="protein sequence ID" value="MBC3899130.1"/>
    <property type="molecule type" value="Genomic_DNA"/>
</dbReference>
<evidence type="ECO:0000313" key="5">
    <source>
        <dbReference type="EMBL" id="MBC3899130.1"/>
    </source>
</evidence>
<evidence type="ECO:0000256" key="3">
    <source>
        <dbReference type="PROSITE-ProRule" id="PRU01278"/>
    </source>
</evidence>
<dbReference type="PANTHER" id="PTHR33941:SF11">
    <property type="entry name" value="BACTERIAL MICROCOMPARTMENT SHELL PROTEIN PDUJ"/>
    <property type="match status" value="1"/>
</dbReference>
<keyword evidence="6" id="KW-1185">Reference proteome</keyword>
<organism evidence="5 6">
    <name type="scientific">Acetobacterium malicum</name>
    <dbReference type="NCBI Taxonomy" id="52692"/>
    <lineage>
        <taxon>Bacteria</taxon>
        <taxon>Bacillati</taxon>
        <taxon>Bacillota</taxon>
        <taxon>Clostridia</taxon>
        <taxon>Eubacteriales</taxon>
        <taxon>Eubacteriaceae</taxon>
        <taxon>Acetobacterium</taxon>
    </lineage>
</organism>
<protein>
    <submittedName>
        <fullName evidence="5">BMC domain-containing protein</fullName>
    </submittedName>
</protein>
<comment type="caution">
    <text evidence="5">The sequence shown here is derived from an EMBL/GenBank/DDBJ whole genome shotgun (WGS) entry which is preliminary data.</text>
</comment>
<dbReference type="Pfam" id="PF07498">
    <property type="entry name" value="Rho_N"/>
    <property type="match status" value="1"/>
</dbReference>
<evidence type="ECO:0000313" key="6">
    <source>
        <dbReference type="Proteomes" id="UP000622405"/>
    </source>
</evidence>
<proteinExistence type="inferred from homology"/>
<feature type="domain" description="BMC" evidence="4">
    <location>
        <begin position="3"/>
        <end position="87"/>
    </location>
</feature>
<dbReference type="PANTHER" id="PTHR33941">
    <property type="entry name" value="PROPANEDIOL UTILIZATION PROTEIN PDUA"/>
    <property type="match status" value="1"/>
</dbReference>
<dbReference type="CDD" id="cd07045">
    <property type="entry name" value="BMC_CcmK_like"/>
    <property type="match status" value="1"/>
</dbReference>
<dbReference type="PROSITE" id="PS51930">
    <property type="entry name" value="BMC_2"/>
    <property type="match status" value="1"/>
</dbReference>
<comment type="similarity">
    <text evidence="3">Belongs to the bacterial microcompartments protein family.</text>
</comment>